<reference evidence="1" key="2">
    <citation type="submission" date="2023-06" db="EMBL/GenBank/DDBJ databases">
        <authorList>
            <consortium name="Lawrence Berkeley National Laboratory"/>
            <person name="Mondo S.J."/>
            <person name="Hensen N."/>
            <person name="Bonometti L."/>
            <person name="Westerberg I."/>
            <person name="Brannstrom I.O."/>
            <person name="Guillou S."/>
            <person name="Cros-Aarteil S."/>
            <person name="Calhoun S."/>
            <person name="Haridas S."/>
            <person name="Kuo A."/>
            <person name="Pangilinan J."/>
            <person name="Riley R."/>
            <person name="Labutti K."/>
            <person name="Andreopoulos B."/>
            <person name="Lipzen A."/>
            <person name="Chen C."/>
            <person name="Yanf M."/>
            <person name="Daum C."/>
            <person name="Ng V."/>
            <person name="Clum A."/>
            <person name="Steindorff A."/>
            <person name="Ohm R."/>
            <person name="Martin F."/>
            <person name="Silar P."/>
            <person name="Natvig D."/>
            <person name="Lalanne C."/>
            <person name="Gautier V."/>
            <person name="Ament-Velasquez S.L."/>
            <person name="Kruys A."/>
            <person name="Hutchinson M.I."/>
            <person name="Powell A.J."/>
            <person name="Barry K."/>
            <person name="Miller A.N."/>
            <person name="Grigoriev I.V."/>
            <person name="Debuchy R."/>
            <person name="Gladieux P."/>
            <person name="Thoren M.H."/>
            <person name="Johannesson H."/>
        </authorList>
    </citation>
    <scope>NUCLEOTIDE SEQUENCE</scope>
    <source>
        <strain evidence="1">CBS 333.67</strain>
    </source>
</reference>
<dbReference type="Proteomes" id="UP001273166">
    <property type="component" value="Unassembled WGS sequence"/>
</dbReference>
<gene>
    <name evidence="1" type="ORF">B0T15DRAFT_570167</name>
</gene>
<dbReference type="EMBL" id="JAUDZG010000001">
    <property type="protein sequence ID" value="KAK3309373.1"/>
    <property type="molecule type" value="Genomic_DNA"/>
</dbReference>
<sequence length="171" mass="17734">MGTFSRASASASCSALSKTAQSAAAKIETVLSSGDVGDDALRKQLSVMSARLELFRHHAEQLGRCIADAPVVHPELGNNLTWTLADSSNALGSIADTLAPGSGGLDRGALSLFENLVAACSRFFVLGSQLLIMETEQEQHSKLVDPGASSIVAAANVACHTALAFNYATEN</sequence>
<proteinExistence type="predicted"/>
<accession>A0AAJ0H049</accession>
<name>A0AAJ0H049_9PEZI</name>
<reference evidence="1" key="1">
    <citation type="journal article" date="2023" name="Mol. Phylogenet. Evol.">
        <title>Genome-scale phylogeny and comparative genomics of the fungal order Sordariales.</title>
        <authorList>
            <person name="Hensen N."/>
            <person name="Bonometti L."/>
            <person name="Westerberg I."/>
            <person name="Brannstrom I.O."/>
            <person name="Guillou S."/>
            <person name="Cros-Aarteil S."/>
            <person name="Calhoun S."/>
            <person name="Haridas S."/>
            <person name="Kuo A."/>
            <person name="Mondo S."/>
            <person name="Pangilinan J."/>
            <person name="Riley R."/>
            <person name="LaButti K."/>
            <person name="Andreopoulos B."/>
            <person name="Lipzen A."/>
            <person name="Chen C."/>
            <person name="Yan M."/>
            <person name="Daum C."/>
            <person name="Ng V."/>
            <person name="Clum A."/>
            <person name="Steindorff A."/>
            <person name="Ohm R.A."/>
            <person name="Martin F."/>
            <person name="Silar P."/>
            <person name="Natvig D.O."/>
            <person name="Lalanne C."/>
            <person name="Gautier V."/>
            <person name="Ament-Velasquez S.L."/>
            <person name="Kruys A."/>
            <person name="Hutchinson M.I."/>
            <person name="Powell A.J."/>
            <person name="Barry K."/>
            <person name="Miller A.N."/>
            <person name="Grigoriev I.V."/>
            <person name="Debuchy R."/>
            <person name="Gladieux P."/>
            <person name="Hiltunen Thoren M."/>
            <person name="Johannesson H."/>
        </authorList>
    </citation>
    <scope>NUCLEOTIDE SEQUENCE</scope>
    <source>
        <strain evidence="1">CBS 333.67</strain>
    </source>
</reference>
<dbReference type="GeneID" id="87889657"/>
<dbReference type="RefSeq" id="XP_062725153.1">
    <property type="nucleotide sequence ID" value="XM_062870828.1"/>
</dbReference>
<comment type="caution">
    <text evidence="1">The sequence shown here is derived from an EMBL/GenBank/DDBJ whole genome shotgun (WGS) entry which is preliminary data.</text>
</comment>
<protein>
    <submittedName>
        <fullName evidence="1">Uncharacterized protein</fullName>
    </submittedName>
</protein>
<dbReference type="AlphaFoldDB" id="A0AAJ0H049"/>
<keyword evidence="2" id="KW-1185">Reference proteome</keyword>
<organism evidence="1 2">
    <name type="scientific">Chaetomium strumarium</name>
    <dbReference type="NCBI Taxonomy" id="1170767"/>
    <lineage>
        <taxon>Eukaryota</taxon>
        <taxon>Fungi</taxon>
        <taxon>Dikarya</taxon>
        <taxon>Ascomycota</taxon>
        <taxon>Pezizomycotina</taxon>
        <taxon>Sordariomycetes</taxon>
        <taxon>Sordariomycetidae</taxon>
        <taxon>Sordariales</taxon>
        <taxon>Chaetomiaceae</taxon>
        <taxon>Chaetomium</taxon>
    </lineage>
</organism>
<evidence type="ECO:0000313" key="1">
    <source>
        <dbReference type="EMBL" id="KAK3309373.1"/>
    </source>
</evidence>
<evidence type="ECO:0000313" key="2">
    <source>
        <dbReference type="Proteomes" id="UP001273166"/>
    </source>
</evidence>